<dbReference type="PROSITE" id="PS51740">
    <property type="entry name" value="SPOVT_ABRB"/>
    <property type="match status" value="1"/>
</dbReference>
<dbReference type="InterPro" id="IPR037914">
    <property type="entry name" value="SpoVT-AbrB_sf"/>
</dbReference>
<dbReference type="HOGENOM" id="CLU_158484_9_3_2"/>
<dbReference type="NCBIfam" id="TIGR01439">
    <property type="entry name" value="lp_hng_hel_AbrB"/>
    <property type="match status" value="1"/>
</dbReference>
<sequence length="96" mass="10855">MKKVCTGMREHKRKVGDRGQVTIPKELRDRQGIKGGDEIEFVETDDEIVIKPPTDKERLAEGYRERAERSQQLAEEMAPASSEATDRLGEAPGWSE</sequence>
<dbReference type="eggNOG" id="arCOG00818">
    <property type="taxonomic scope" value="Archaea"/>
</dbReference>
<evidence type="ECO:0000313" key="3">
    <source>
        <dbReference type="EMBL" id="ERG97324.1"/>
    </source>
</evidence>
<name>U1N351_9EURY</name>
<dbReference type="Gene3D" id="2.10.260.10">
    <property type="match status" value="1"/>
</dbReference>
<evidence type="ECO:0000259" key="2">
    <source>
        <dbReference type="PROSITE" id="PS51740"/>
    </source>
</evidence>
<evidence type="ECO:0000256" key="1">
    <source>
        <dbReference type="SAM" id="MobiDB-lite"/>
    </source>
</evidence>
<feature type="region of interest" description="Disordered" evidence="1">
    <location>
        <begin position="53"/>
        <end position="96"/>
    </location>
</feature>
<dbReference type="AlphaFoldDB" id="U1N351"/>
<feature type="compositionally biased region" description="Basic and acidic residues" evidence="1">
    <location>
        <begin position="53"/>
        <end position="69"/>
    </location>
</feature>
<dbReference type="PANTHER" id="PTHR34860">
    <property type="entry name" value="REPRESSOR-LIKE PROTEIN SSO7C3"/>
    <property type="match status" value="1"/>
</dbReference>
<protein>
    <submittedName>
        <fullName evidence="3">Looped-hinge helix DNA binding domain, AbrB family</fullName>
    </submittedName>
</protein>
<reference evidence="3 4" key="1">
    <citation type="journal article" date="2013" name="PLoS ONE">
        <title>Assembly-driven community genomics of a hypersaline microbial ecosystem.</title>
        <authorList>
            <person name="Podell S."/>
            <person name="Ugalde J.A."/>
            <person name="Narasingarao P."/>
            <person name="Banfield J.F."/>
            <person name="Heidelberg K.B."/>
            <person name="Allen E.E."/>
        </authorList>
    </citation>
    <scope>NUCLEOTIDE SEQUENCE [LARGE SCALE GENOMIC DNA]</scope>
    <source>
        <strain evidence="4">J07HQW2</strain>
    </source>
</reference>
<dbReference type="InterPro" id="IPR007159">
    <property type="entry name" value="SpoVT-AbrB_dom"/>
</dbReference>
<proteinExistence type="predicted"/>
<accession>U1N351</accession>
<dbReference type="Pfam" id="PF04014">
    <property type="entry name" value="MazE_antitoxin"/>
    <property type="match status" value="1"/>
</dbReference>
<dbReference type="PANTHER" id="PTHR34860:SF6">
    <property type="entry name" value="REPRESSOR-LIKE PROTEIN SSO7C3"/>
    <property type="match status" value="1"/>
</dbReference>
<evidence type="ECO:0000313" key="4">
    <source>
        <dbReference type="Proteomes" id="UP000030710"/>
    </source>
</evidence>
<feature type="domain" description="SpoVT-AbrB" evidence="2">
    <location>
        <begin position="10"/>
        <end position="55"/>
    </location>
</feature>
<dbReference type="InterPro" id="IPR052975">
    <property type="entry name" value="Repressor-like_regulatory"/>
</dbReference>
<dbReference type="GO" id="GO:0003677">
    <property type="term" value="F:DNA binding"/>
    <property type="evidence" value="ECO:0007669"/>
    <property type="project" value="InterPro"/>
</dbReference>
<organism evidence="3 4">
    <name type="scientific">Haloquadratum walsbyi J07HQW2</name>
    <dbReference type="NCBI Taxonomy" id="1238425"/>
    <lineage>
        <taxon>Archaea</taxon>
        <taxon>Methanobacteriati</taxon>
        <taxon>Methanobacteriota</taxon>
        <taxon>Stenosarchaea group</taxon>
        <taxon>Halobacteria</taxon>
        <taxon>Halobacteriales</taxon>
        <taxon>Haloferacaceae</taxon>
        <taxon>Haloquadratum</taxon>
    </lineage>
</organism>
<dbReference type="Proteomes" id="UP000030710">
    <property type="component" value="Unassembled WGS sequence"/>
</dbReference>
<dbReference type="EMBL" id="KE356561">
    <property type="protein sequence ID" value="ERG97324.1"/>
    <property type="molecule type" value="Genomic_DNA"/>
</dbReference>
<dbReference type="SMART" id="SM00966">
    <property type="entry name" value="SpoVT_AbrB"/>
    <property type="match status" value="1"/>
</dbReference>
<gene>
    <name evidence="3" type="ORF">J07HQW2_03810</name>
</gene>
<dbReference type="SUPFAM" id="SSF89447">
    <property type="entry name" value="AbrB/MazE/MraZ-like"/>
    <property type="match status" value="1"/>
</dbReference>